<evidence type="ECO:0000259" key="1">
    <source>
        <dbReference type="Pfam" id="PF14493"/>
    </source>
</evidence>
<feature type="domain" description="Helicase Helix-turn-helix" evidence="1">
    <location>
        <begin position="248"/>
        <end position="334"/>
    </location>
</feature>
<name>A0A385AE87_LATCU</name>
<dbReference type="AlphaFoldDB" id="A0A385AE87"/>
<dbReference type="Pfam" id="PF14493">
    <property type="entry name" value="HTH_40"/>
    <property type="match status" value="1"/>
</dbReference>
<dbReference type="RefSeq" id="WP_076786931.1">
    <property type="nucleotide sequence ID" value="NZ_CP015493.1"/>
</dbReference>
<evidence type="ECO:0000313" key="2">
    <source>
        <dbReference type="EMBL" id="AXN35934.1"/>
    </source>
</evidence>
<sequence length="343" mass="39856">MMLMAYLLCLLAPEKRRYQAIYYTLIGKRTTSNLYAGLAYGLLKWLQIYPNLEQAQFQAELKRLQQNGWIEIDERYVWLTATGQQKQAEWQPQLVWPTHYEGPQMGHLPQFTARFMLAVQIVSEYHHQNTQYYPLETSMKDRVLVVSWFKRHKATINFSSQFQLELAQLLDQLDPQQADLVANQLIGHQVLGKSHQQLAQALDSTSLTVRVRTIDAFAQILGLLLAHQTTYPLLNELVDQAETQLSQSTLQTWQLIQQGASVEQISRQRRVKIGTIKEHLLETAMLLPRFPFEQFLKDATTQKLARLMTEQPSLSYNEAQTALPGLDFFEYRLYQIQRQVNAQ</sequence>
<evidence type="ECO:0000313" key="3">
    <source>
        <dbReference type="Proteomes" id="UP000257607"/>
    </source>
</evidence>
<dbReference type="Proteomes" id="UP000257607">
    <property type="component" value="Chromosome"/>
</dbReference>
<organism evidence="2 3">
    <name type="scientific">Latilactobacillus curvatus</name>
    <name type="common">Lactobacillus curvatus</name>
    <dbReference type="NCBI Taxonomy" id="28038"/>
    <lineage>
        <taxon>Bacteria</taxon>
        <taxon>Bacillati</taxon>
        <taxon>Bacillota</taxon>
        <taxon>Bacilli</taxon>
        <taxon>Lactobacillales</taxon>
        <taxon>Lactobacillaceae</taxon>
        <taxon>Latilactobacillus</taxon>
    </lineage>
</organism>
<gene>
    <name evidence="2" type="ORF">DT351_05995</name>
</gene>
<accession>A0A385AE87</accession>
<dbReference type="InterPro" id="IPR029491">
    <property type="entry name" value="Helicase_HTH"/>
</dbReference>
<protein>
    <recommendedName>
        <fullName evidence="1">Helicase Helix-turn-helix domain-containing protein</fullName>
    </recommendedName>
</protein>
<dbReference type="EMBL" id="CP031003">
    <property type="protein sequence ID" value="AXN35934.1"/>
    <property type="molecule type" value="Genomic_DNA"/>
</dbReference>
<reference evidence="2 3" key="1">
    <citation type="submission" date="2018-07" db="EMBL/GenBank/DDBJ databases">
        <title>Lactobacillus curvatus genome sequence.</title>
        <authorList>
            <person name="Prechtl R."/>
        </authorList>
    </citation>
    <scope>NUCLEOTIDE SEQUENCE [LARGE SCALE GENOMIC DNA]</scope>
    <source>
        <strain evidence="2 3">TMW 1.1928</strain>
    </source>
</reference>
<proteinExistence type="predicted"/>